<reference evidence="1 2" key="1">
    <citation type="submission" date="2020-05" db="EMBL/GenBank/DDBJ databases">
        <title>Whole genome shotgun sequence of Streptomyces microflavus NBRC 13062.</title>
        <authorList>
            <person name="Komaki H."/>
            <person name="Tamura T."/>
        </authorList>
    </citation>
    <scope>NUCLEOTIDE SEQUENCE [LARGE SCALE GENOMIC DNA]</scope>
    <source>
        <strain evidence="1 2">NBRC 13062</strain>
    </source>
</reference>
<name>A0A7J0CST8_STRMI</name>
<protein>
    <submittedName>
        <fullName evidence="1">Uncharacterized protein</fullName>
    </submittedName>
</protein>
<accession>A0A7J0CST8</accession>
<organism evidence="1 2">
    <name type="scientific">Streptomyces microflavus</name>
    <name type="common">Streptomyces lipmanii</name>
    <dbReference type="NCBI Taxonomy" id="1919"/>
    <lineage>
        <taxon>Bacteria</taxon>
        <taxon>Bacillati</taxon>
        <taxon>Actinomycetota</taxon>
        <taxon>Actinomycetes</taxon>
        <taxon>Kitasatosporales</taxon>
        <taxon>Streptomycetaceae</taxon>
        <taxon>Streptomyces</taxon>
    </lineage>
</organism>
<gene>
    <name evidence="1" type="ORF">Smic_41470</name>
</gene>
<comment type="caution">
    <text evidence="1">The sequence shown here is derived from an EMBL/GenBank/DDBJ whole genome shotgun (WGS) entry which is preliminary data.</text>
</comment>
<evidence type="ECO:0000313" key="2">
    <source>
        <dbReference type="Proteomes" id="UP000498740"/>
    </source>
</evidence>
<sequence length="102" mass="11144">MRHHSFHQAQKHAGIPNEVIGFSFACGAGHTGFRSGSDCSTSCEMIAPRGKFGCNFRQYLPGGTDTLSAIRNLVRAPARGEHCRSRAQCGEVSSRVPLIWRL</sequence>
<dbReference type="AlphaFoldDB" id="A0A7J0CST8"/>
<dbReference type="EMBL" id="BLWD01000001">
    <property type="protein sequence ID" value="GFN05591.1"/>
    <property type="molecule type" value="Genomic_DNA"/>
</dbReference>
<evidence type="ECO:0000313" key="1">
    <source>
        <dbReference type="EMBL" id="GFN05591.1"/>
    </source>
</evidence>
<dbReference type="Proteomes" id="UP000498740">
    <property type="component" value="Unassembled WGS sequence"/>
</dbReference>
<proteinExistence type="predicted"/>